<comment type="caution">
    <text evidence="9">The sequence shown here is derived from an EMBL/GenBank/DDBJ whole genome shotgun (WGS) entry which is preliminary data.</text>
</comment>
<dbReference type="Gene3D" id="1.10.3720.10">
    <property type="entry name" value="MetI-like"/>
    <property type="match status" value="1"/>
</dbReference>
<evidence type="ECO:0000256" key="1">
    <source>
        <dbReference type="ARBA" id="ARBA00004651"/>
    </source>
</evidence>
<evidence type="ECO:0000259" key="8">
    <source>
        <dbReference type="PROSITE" id="PS50928"/>
    </source>
</evidence>
<keyword evidence="9" id="KW-0762">Sugar transport</keyword>
<dbReference type="EMBL" id="JACGWT010000003">
    <property type="protein sequence ID" value="MBA8794763.1"/>
    <property type="molecule type" value="Genomic_DNA"/>
</dbReference>
<dbReference type="Pfam" id="PF00528">
    <property type="entry name" value="BPD_transp_1"/>
    <property type="match status" value="1"/>
</dbReference>
<name>A0A7W3IT67_9ACTN</name>
<keyword evidence="4 7" id="KW-0812">Transmembrane</keyword>
<evidence type="ECO:0000256" key="5">
    <source>
        <dbReference type="ARBA" id="ARBA00022989"/>
    </source>
</evidence>
<dbReference type="AlphaFoldDB" id="A0A7W3IT67"/>
<feature type="transmembrane region" description="Helical" evidence="7">
    <location>
        <begin position="32"/>
        <end position="54"/>
    </location>
</feature>
<keyword evidence="5 7" id="KW-1133">Transmembrane helix</keyword>
<dbReference type="InterPro" id="IPR000515">
    <property type="entry name" value="MetI-like"/>
</dbReference>
<feature type="transmembrane region" description="Helical" evidence="7">
    <location>
        <begin position="128"/>
        <end position="148"/>
    </location>
</feature>
<dbReference type="Proteomes" id="UP000523079">
    <property type="component" value="Unassembled WGS sequence"/>
</dbReference>
<reference evidence="9 10" key="1">
    <citation type="submission" date="2020-07" db="EMBL/GenBank/DDBJ databases">
        <title>Sequencing the genomes of 1000 actinobacteria strains.</title>
        <authorList>
            <person name="Klenk H.-P."/>
        </authorList>
    </citation>
    <scope>NUCLEOTIDE SEQUENCE [LARGE SCALE GENOMIC DNA]</scope>
    <source>
        <strain evidence="9 10">DSM 100723</strain>
    </source>
</reference>
<accession>A0A7W3IT67</accession>
<evidence type="ECO:0000256" key="4">
    <source>
        <dbReference type="ARBA" id="ARBA00022692"/>
    </source>
</evidence>
<evidence type="ECO:0000256" key="7">
    <source>
        <dbReference type="RuleBase" id="RU363032"/>
    </source>
</evidence>
<feature type="transmembrane region" description="Helical" evidence="7">
    <location>
        <begin position="225"/>
        <end position="246"/>
    </location>
</feature>
<comment type="similarity">
    <text evidence="7">Belongs to the binding-protein-dependent transport system permease family.</text>
</comment>
<dbReference type="InterPro" id="IPR035906">
    <property type="entry name" value="MetI-like_sf"/>
</dbReference>
<sequence>MTALAPVQRSMRRATAVHHSSGYRRRRRRATFLGLAFVSPWLIGLLAFGVYPFVTSLFYSFTAYSTLEPPRWVGLANYAQLAGDERFATAVSNSIFYAVLAVTLETVAALSLAMLLNQRIRLRAFFRTAFFLPSVTPVVATAIIWLWMFNPRSGVVNSVLEAVGIDGPGWLADPSWSKPALVIMSLWRIGTAMLIYLAALQDVPRDLLEAAEIDGAGALRRMWHVVLPMVSPVMLFVGITSLINALQLFTEVQVMTGGTGAPADSTLMVAVYLWQTAFQNFNMGYASAQAWVLLLLIMALTVITFRLSRRRIHYGD</sequence>
<dbReference type="InterPro" id="IPR051393">
    <property type="entry name" value="ABC_transporter_permease"/>
</dbReference>
<evidence type="ECO:0000256" key="2">
    <source>
        <dbReference type="ARBA" id="ARBA00022448"/>
    </source>
</evidence>
<dbReference type="CDD" id="cd06261">
    <property type="entry name" value="TM_PBP2"/>
    <property type="match status" value="1"/>
</dbReference>
<organism evidence="9 10">
    <name type="scientific">Microlunatus kandeliicorticis</name>
    <dbReference type="NCBI Taxonomy" id="1759536"/>
    <lineage>
        <taxon>Bacteria</taxon>
        <taxon>Bacillati</taxon>
        <taxon>Actinomycetota</taxon>
        <taxon>Actinomycetes</taxon>
        <taxon>Propionibacteriales</taxon>
        <taxon>Propionibacteriaceae</taxon>
        <taxon>Microlunatus</taxon>
    </lineage>
</organism>
<dbReference type="SUPFAM" id="SSF161098">
    <property type="entry name" value="MetI-like"/>
    <property type="match status" value="1"/>
</dbReference>
<dbReference type="PANTHER" id="PTHR30193">
    <property type="entry name" value="ABC TRANSPORTER PERMEASE PROTEIN"/>
    <property type="match status" value="1"/>
</dbReference>
<keyword evidence="2 7" id="KW-0813">Transport</keyword>
<feature type="transmembrane region" description="Helical" evidence="7">
    <location>
        <begin position="180"/>
        <end position="199"/>
    </location>
</feature>
<keyword evidence="10" id="KW-1185">Reference proteome</keyword>
<gene>
    <name evidence="9" type="ORF">FHX74_002382</name>
</gene>
<keyword evidence="3" id="KW-1003">Cell membrane</keyword>
<protein>
    <submittedName>
        <fullName evidence="9">Multiple sugar transport system permease protein</fullName>
    </submittedName>
</protein>
<feature type="transmembrane region" description="Helical" evidence="7">
    <location>
        <begin position="95"/>
        <end position="116"/>
    </location>
</feature>
<evidence type="ECO:0000313" key="10">
    <source>
        <dbReference type="Proteomes" id="UP000523079"/>
    </source>
</evidence>
<evidence type="ECO:0000313" key="9">
    <source>
        <dbReference type="EMBL" id="MBA8794763.1"/>
    </source>
</evidence>
<dbReference type="GO" id="GO:0055085">
    <property type="term" value="P:transmembrane transport"/>
    <property type="evidence" value="ECO:0007669"/>
    <property type="project" value="InterPro"/>
</dbReference>
<evidence type="ECO:0000256" key="6">
    <source>
        <dbReference type="ARBA" id="ARBA00023136"/>
    </source>
</evidence>
<dbReference type="RefSeq" id="WP_182560305.1">
    <property type="nucleotide sequence ID" value="NZ_JACGWT010000003.1"/>
</dbReference>
<dbReference type="GO" id="GO:0005886">
    <property type="term" value="C:plasma membrane"/>
    <property type="evidence" value="ECO:0007669"/>
    <property type="project" value="UniProtKB-SubCell"/>
</dbReference>
<dbReference type="PROSITE" id="PS50928">
    <property type="entry name" value="ABC_TM1"/>
    <property type="match status" value="1"/>
</dbReference>
<feature type="domain" description="ABC transmembrane type-1" evidence="8">
    <location>
        <begin position="91"/>
        <end position="304"/>
    </location>
</feature>
<keyword evidence="6 7" id="KW-0472">Membrane</keyword>
<proteinExistence type="inferred from homology"/>
<dbReference type="PANTHER" id="PTHR30193:SF1">
    <property type="entry name" value="ABC TRANSPORTER PERMEASE PROTEIN YESP-RELATED"/>
    <property type="match status" value="1"/>
</dbReference>
<feature type="transmembrane region" description="Helical" evidence="7">
    <location>
        <begin position="288"/>
        <end position="307"/>
    </location>
</feature>
<comment type="subcellular location">
    <subcellularLocation>
        <location evidence="1 7">Cell membrane</location>
        <topology evidence="1 7">Multi-pass membrane protein</topology>
    </subcellularLocation>
</comment>
<evidence type="ECO:0000256" key="3">
    <source>
        <dbReference type="ARBA" id="ARBA00022475"/>
    </source>
</evidence>